<evidence type="ECO:0000313" key="2">
    <source>
        <dbReference type="EMBL" id="NIK56956.1"/>
    </source>
</evidence>
<keyword evidence="3" id="KW-1185">Reference proteome</keyword>
<feature type="transmembrane region" description="Helical" evidence="1">
    <location>
        <begin position="22"/>
        <end position="45"/>
    </location>
</feature>
<dbReference type="EMBL" id="JAASRO010000001">
    <property type="protein sequence ID" value="NIK56956.1"/>
    <property type="molecule type" value="Genomic_DNA"/>
</dbReference>
<feature type="transmembrane region" description="Helical" evidence="1">
    <location>
        <begin position="65"/>
        <end position="91"/>
    </location>
</feature>
<protein>
    <recommendedName>
        <fullName evidence="4">DUF4386 family protein</fullName>
    </recommendedName>
</protein>
<gene>
    <name evidence="2" type="ORF">BJY22_002673</name>
</gene>
<comment type="caution">
    <text evidence="2">The sequence shown here is derived from an EMBL/GenBank/DDBJ whole genome shotgun (WGS) entry which is preliminary data.</text>
</comment>
<organism evidence="2 3">
    <name type="scientific">Kribbella shirazensis</name>
    <dbReference type="NCBI Taxonomy" id="1105143"/>
    <lineage>
        <taxon>Bacteria</taxon>
        <taxon>Bacillati</taxon>
        <taxon>Actinomycetota</taxon>
        <taxon>Actinomycetes</taxon>
        <taxon>Propionibacteriales</taxon>
        <taxon>Kribbellaceae</taxon>
        <taxon>Kribbella</taxon>
    </lineage>
</organism>
<evidence type="ECO:0000313" key="3">
    <source>
        <dbReference type="Proteomes" id="UP000555407"/>
    </source>
</evidence>
<keyword evidence="1" id="KW-0472">Membrane</keyword>
<feature type="transmembrane region" description="Helical" evidence="1">
    <location>
        <begin position="200"/>
        <end position="220"/>
    </location>
</feature>
<dbReference type="RefSeq" id="WP_167206676.1">
    <property type="nucleotide sequence ID" value="NZ_JAASRO010000001.1"/>
</dbReference>
<reference evidence="2 3" key="1">
    <citation type="submission" date="2020-03" db="EMBL/GenBank/DDBJ databases">
        <title>Sequencing the genomes of 1000 actinobacteria strains.</title>
        <authorList>
            <person name="Klenk H.-P."/>
        </authorList>
    </citation>
    <scope>NUCLEOTIDE SEQUENCE [LARGE SCALE GENOMIC DNA]</scope>
    <source>
        <strain evidence="2 3">DSM 45490</strain>
    </source>
</reference>
<feature type="transmembrane region" description="Helical" evidence="1">
    <location>
        <begin position="146"/>
        <end position="169"/>
    </location>
</feature>
<evidence type="ECO:0008006" key="4">
    <source>
        <dbReference type="Google" id="ProtNLM"/>
    </source>
</evidence>
<evidence type="ECO:0000256" key="1">
    <source>
        <dbReference type="SAM" id="Phobius"/>
    </source>
</evidence>
<keyword evidence="1" id="KW-1133">Transmembrane helix</keyword>
<dbReference type="AlphaFoldDB" id="A0A7X5VA15"/>
<sequence length="233" mass="24263">MSTETVRPNVVPTADPVTRRRIGAVGLAVVVSNLVATPGGLLWPVPAGGGETYAYADIQPLRDRWWGLLVTLGIGALLGVPAQAFLTTYLVRKRGAAWATAGGLLMWVGIAFQAVGVGGLAAAYYFATGVDSTAGGAVMDNANDDLLHLFGPMVAGALMVALGTVVQVVGLWRSHAVPRWVPLLVLFVVVSFVVPGNGWLGLIVQVPMAAGGMAIAYYAWRRAARGVDRTDAA</sequence>
<name>A0A7X5VA15_9ACTN</name>
<feature type="transmembrane region" description="Helical" evidence="1">
    <location>
        <begin position="176"/>
        <end position="194"/>
    </location>
</feature>
<feature type="transmembrane region" description="Helical" evidence="1">
    <location>
        <begin position="103"/>
        <end position="126"/>
    </location>
</feature>
<dbReference type="Proteomes" id="UP000555407">
    <property type="component" value="Unassembled WGS sequence"/>
</dbReference>
<proteinExistence type="predicted"/>
<accession>A0A7X5VA15</accession>
<keyword evidence="1" id="KW-0812">Transmembrane</keyword>